<keyword evidence="1" id="KW-0472">Membrane</keyword>
<gene>
    <name evidence="2" type="ORF">EIK79_10575</name>
</gene>
<feature type="transmembrane region" description="Helical" evidence="1">
    <location>
        <begin position="20"/>
        <end position="38"/>
    </location>
</feature>
<reference evidence="2 3" key="1">
    <citation type="submission" date="2018-11" db="EMBL/GenBank/DDBJ databases">
        <title>Taxonoimc description of Halomarina strain SPP-AMP-1.</title>
        <authorList>
            <person name="Pal Y."/>
            <person name="Srinivasana K."/>
            <person name="Verma A."/>
            <person name="Kumar P."/>
        </authorList>
    </citation>
    <scope>NUCLEOTIDE SEQUENCE [LARGE SCALE GENOMIC DNA]</scope>
    <source>
        <strain evidence="2 3">SPP-AMP-1</strain>
    </source>
</reference>
<feature type="transmembrane region" description="Helical" evidence="1">
    <location>
        <begin position="80"/>
        <end position="97"/>
    </location>
</feature>
<keyword evidence="3" id="KW-1185">Reference proteome</keyword>
<protein>
    <submittedName>
        <fullName evidence="2">Uncharacterized protein</fullName>
    </submittedName>
</protein>
<dbReference type="AlphaFoldDB" id="A0A3P3RAC0"/>
<evidence type="ECO:0000256" key="1">
    <source>
        <dbReference type="SAM" id="Phobius"/>
    </source>
</evidence>
<dbReference type="RefSeq" id="WP_124955088.1">
    <property type="nucleotide sequence ID" value="NZ_RRCH01000022.1"/>
</dbReference>
<dbReference type="Proteomes" id="UP000282322">
    <property type="component" value="Unassembled WGS sequence"/>
</dbReference>
<keyword evidence="1" id="KW-0812">Transmembrane</keyword>
<keyword evidence="1" id="KW-1133">Transmembrane helix</keyword>
<proteinExistence type="predicted"/>
<sequence length="98" mass="10888">MKKKGYVSWHDYENHQAMNLMGAMAFVGGVVYVVWGVNDVRTDWIVGGLLLVCGGCMGIPRLRRWTTRGRLSNVSVWDRVIGRTLFMLSSGIGILVAS</sequence>
<name>A0A3P3RAC0_9EURY</name>
<evidence type="ECO:0000313" key="3">
    <source>
        <dbReference type="Proteomes" id="UP000282322"/>
    </source>
</evidence>
<feature type="transmembrane region" description="Helical" evidence="1">
    <location>
        <begin position="44"/>
        <end position="60"/>
    </location>
</feature>
<accession>A0A3P3RAC0</accession>
<comment type="caution">
    <text evidence="2">The sequence shown here is derived from an EMBL/GenBank/DDBJ whole genome shotgun (WGS) entry which is preliminary data.</text>
</comment>
<evidence type="ECO:0000313" key="2">
    <source>
        <dbReference type="EMBL" id="RRJ30354.1"/>
    </source>
</evidence>
<dbReference type="EMBL" id="RRCH01000022">
    <property type="protein sequence ID" value="RRJ30354.1"/>
    <property type="molecule type" value="Genomic_DNA"/>
</dbReference>
<organism evidence="2 3">
    <name type="scientific">Halocatena pleomorpha</name>
    <dbReference type="NCBI Taxonomy" id="1785090"/>
    <lineage>
        <taxon>Archaea</taxon>
        <taxon>Methanobacteriati</taxon>
        <taxon>Methanobacteriota</taxon>
        <taxon>Stenosarchaea group</taxon>
        <taxon>Halobacteria</taxon>
        <taxon>Halobacteriales</taxon>
        <taxon>Natronomonadaceae</taxon>
        <taxon>Halocatena</taxon>
    </lineage>
</organism>